<evidence type="ECO:0000313" key="4">
    <source>
        <dbReference type="EMBL" id="CAD7702679.1"/>
    </source>
</evidence>
<comment type="caution">
    <text evidence="4">The sequence shown here is derived from an EMBL/GenBank/DDBJ whole genome shotgun (WGS) entry which is preliminary data.</text>
</comment>
<keyword evidence="1 3" id="KW-0853">WD repeat</keyword>
<dbReference type="OrthoDB" id="674604at2759"/>
<dbReference type="Gene3D" id="2.130.10.10">
    <property type="entry name" value="YVTN repeat-like/Quinoprotein amine dehydrogenase"/>
    <property type="match status" value="2"/>
</dbReference>
<reference evidence="4" key="1">
    <citation type="submission" date="2020-12" db="EMBL/GenBank/DDBJ databases">
        <authorList>
            <person name="Iha C."/>
        </authorList>
    </citation>
    <scope>NUCLEOTIDE SEQUENCE</scope>
</reference>
<dbReference type="InterPro" id="IPR001680">
    <property type="entry name" value="WD40_rpt"/>
</dbReference>
<proteinExistence type="predicted"/>
<name>A0A8S1J8U4_9CHLO</name>
<dbReference type="PROSITE" id="PS50082">
    <property type="entry name" value="WD_REPEATS_2"/>
    <property type="match status" value="3"/>
</dbReference>
<dbReference type="SMART" id="SM00320">
    <property type="entry name" value="WD40"/>
    <property type="match status" value="5"/>
</dbReference>
<feature type="repeat" description="WD" evidence="3">
    <location>
        <begin position="169"/>
        <end position="210"/>
    </location>
</feature>
<dbReference type="EMBL" id="CAJHUC010001908">
    <property type="protein sequence ID" value="CAD7702679.1"/>
    <property type="molecule type" value="Genomic_DNA"/>
</dbReference>
<evidence type="ECO:0008006" key="6">
    <source>
        <dbReference type="Google" id="ProtNLM"/>
    </source>
</evidence>
<dbReference type="PANTHER" id="PTHR19848">
    <property type="entry name" value="WD40 REPEAT PROTEIN"/>
    <property type="match status" value="1"/>
</dbReference>
<dbReference type="InterPro" id="IPR015943">
    <property type="entry name" value="WD40/YVTN_repeat-like_dom_sf"/>
</dbReference>
<dbReference type="PRINTS" id="PR00320">
    <property type="entry name" value="GPROTEINBRPT"/>
</dbReference>
<protein>
    <recommendedName>
        <fullName evidence="6">Guanine nucleotide-binding protein subunit beta-like protein</fullName>
    </recommendedName>
</protein>
<evidence type="ECO:0000256" key="3">
    <source>
        <dbReference type="PROSITE-ProRule" id="PRU00221"/>
    </source>
</evidence>
<sequence length="260" mass="28315">MDTNTSVDLLQHSNSIMALHMAQVGKQDELLLSSGYDGLLCVWDVRTLRGTRPHLFGRFKTDGAAHINRSGLGPPRCEILCLEYDRVKRVIFTGGNDCTVKVWSFNTYDLLGRHSGHHEPVTCLALDGNFLFSGSEDTSVRIWDAVPAPPHGTSYAACPFSGGTHLKSLCCHTGTVTGLAVSQLSGHLLSCASDGLVLFWDYVAGKVVRKIEHRDELSCMALRPDVSEVLVGTRSNNVLRFPAGEAVRVKGKTGREGHAR</sequence>
<evidence type="ECO:0000313" key="5">
    <source>
        <dbReference type="Proteomes" id="UP000708148"/>
    </source>
</evidence>
<dbReference type="InterPro" id="IPR036322">
    <property type="entry name" value="WD40_repeat_dom_sf"/>
</dbReference>
<feature type="repeat" description="WD" evidence="3">
    <location>
        <begin position="114"/>
        <end position="144"/>
    </location>
</feature>
<dbReference type="InterPro" id="IPR019775">
    <property type="entry name" value="WD40_repeat_CS"/>
</dbReference>
<dbReference type="AlphaFoldDB" id="A0A8S1J8U4"/>
<dbReference type="PANTHER" id="PTHR19848:SF8">
    <property type="entry name" value="F-BOX AND WD REPEAT DOMAIN CONTAINING 7"/>
    <property type="match status" value="1"/>
</dbReference>
<dbReference type="PROSITE" id="PS50294">
    <property type="entry name" value="WD_REPEATS_REGION"/>
    <property type="match status" value="1"/>
</dbReference>
<organism evidence="4 5">
    <name type="scientific">Ostreobium quekettii</name>
    <dbReference type="NCBI Taxonomy" id="121088"/>
    <lineage>
        <taxon>Eukaryota</taxon>
        <taxon>Viridiplantae</taxon>
        <taxon>Chlorophyta</taxon>
        <taxon>core chlorophytes</taxon>
        <taxon>Ulvophyceae</taxon>
        <taxon>TCBD clade</taxon>
        <taxon>Bryopsidales</taxon>
        <taxon>Ostreobineae</taxon>
        <taxon>Ostreobiaceae</taxon>
        <taxon>Ostreobium</taxon>
    </lineage>
</organism>
<accession>A0A8S1J8U4</accession>
<keyword evidence="5" id="KW-1185">Reference proteome</keyword>
<keyword evidence="2" id="KW-0677">Repeat</keyword>
<dbReference type="SUPFAM" id="SSF50978">
    <property type="entry name" value="WD40 repeat-like"/>
    <property type="match status" value="1"/>
</dbReference>
<dbReference type="PROSITE" id="PS00678">
    <property type="entry name" value="WD_REPEATS_1"/>
    <property type="match status" value="1"/>
</dbReference>
<feature type="repeat" description="WD" evidence="3">
    <location>
        <begin position="9"/>
        <end position="53"/>
    </location>
</feature>
<evidence type="ECO:0000256" key="1">
    <source>
        <dbReference type="ARBA" id="ARBA00022574"/>
    </source>
</evidence>
<gene>
    <name evidence="4" type="ORF">OSTQU699_LOCUS8036</name>
</gene>
<dbReference type="Proteomes" id="UP000708148">
    <property type="component" value="Unassembled WGS sequence"/>
</dbReference>
<dbReference type="Pfam" id="PF00400">
    <property type="entry name" value="WD40"/>
    <property type="match status" value="4"/>
</dbReference>
<dbReference type="InterPro" id="IPR020472">
    <property type="entry name" value="WD40_PAC1"/>
</dbReference>
<evidence type="ECO:0000256" key="2">
    <source>
        <dbReference type="ARBA" id="ARBA00022737"/>
    </source>
</evidence>